<name>A0A495JWX7_9ACTN</name>
<evidence type="ECO:0000313" key="3">
    <source>
        <dbReference type="EMBL" id="RKR92862.1"/>
    </source>
</evidence>
<sequence length="73" mass="7689">MSPAYTKLRALRAPVGGTKAPVEPITAEAPSDAHGTTEPSWWHEVGKGPVWFALTILLCLAAVALASLPVVLR</sequence>
<proteinExistence type="predicted"/>
<feature type="transmembrane region" description="Helical" evidence="2">
    <location>
        <begin position="50"/>
        <end position="72"/>
    </location>
</feature>
<evidence type="ECO:0000256" key="2">
    <source>
        <dbReference type="SAM" id="Phobius"/>
    </source>
</evidence>
<evidence type="ECO:0000313" key="4">
    <source>
        <dbReference type="Proteomes" id="UP000277671"/>
    </source>
</evidence>
<dbReference type="AlphaFoldDB" id="A0A495JWX7"/>
<feature type="region of interest" description="Disordered" evidence="1">
    <location>
        <begin position="16"/>
        <end position="39"/>
    </location>
</feature>
<protein>
    <submittedName>
        <fullName evidence="3">Uncharacterized protein</fullName>
    </submittedName>
</protein>
<keyword evidence="4" id="KW-1185">Reference proteome</keyword>
<evidence type="ECO:0000256" key="1">
    <source>
        <dbReference type="SAM" id="MobiDB-lite"/>
    </source>
</evidence>
<gene>
    <name evidence="3" type="ORF">BDK92_7344</name>
</gene>
<organism evidence="3 4">
    <name type="scientific">Micromonospora pisi</name>
    <dbReference type="NCBI Taxonomy" id="589240"/>
    <lineage>
        <taxon>Bacteria</taxon>
        <taxon>Bacillati</taxon>
        <taxon>Actinomycetota</taxon>
        <taxon>Actinomycetes</taxon>
        <taxon>Micromonosporales</taxon>
        <taxon>Micromonosporaceae</taxon>
        <taxon>Micromonospora</taxon>
    </lineage>
</organism>
<comment type="caution">
    <text evidence="3">The sequence shown here is derived from an EMBL/GenBank/DDBJ whole genome shotgun (WGS) entry which is preliminary data.</text>
</comment>
<reference evidence="3 4" key="1">
    <citation type="submission" date="2018-10" db="EMBL/GenBank/DDBJ databases">
        <title>Sequencing the genomes of 1000 actinobacteria strains.</title>
        <authorList>
            <person name="Klenk H.-P."/>
        </authorList>
    </citation>
    <scope>NUCLEOTIDE SEQUENCE [LARGE SCALE GENOMIC DNA]</scope>
    <source>
        <strain evidence="3 4">DSM 45175</strain>
    </source>
</reference>
<dbReference type="Proteomes" id="UP000277671">
    <property type="component" value="Unassembled WGS sequence"/>
</dbReference>
<keyword evidence="2" id="KW-1133">Transmembrane helix</keyword>
<keyword evidence="2" id="KW-0472">Membrane</keyword>
<keyword evidence="2" id="KW-0812">Transmembrane</keyword>
<dbReference type="RefSeq" id="WP_121160799.1">
    <property type="nucleotide sequence ID" value="NZ_RBKT01000001.1"/>
</dbReference>
<dbReference type="EMBL" id="RBKT01000001">
    <property type="protein sequence ID" value="RKR92862.1"/>
    <property type="molecule type" value="Genomic_DNA"/>
</dbReference>
<accession>A0A495JWX7</accession>